<evidence type="ECO:0000256" key="1">
    <source>
        <dbReference type="ARBA" id="ARBA00000085"/>
    </source>
</evidence>
<organism evidence="9 10">
    <name type="scientific">Aeromicrobium alkaliterrae</name>
    <dbReference type="NCBI Taxonomy" id="302168"/>
    <lineage>
        <taxon>Bacteria</taxon>
        <taxon>Bacillati</taxon>
        <taxon>Actinomycetota</taxon>
        <taxon>Actinomycetes</taxon>
        <taxon>Propionibacteriales</taxon>
        <taxon>Nocardioidaceae</taxon>
        <taxon>Aeromicrobium</taxon>
    </lineage>
</organism>
<dbReference type="Pfam" id="PF00512">
    <property type="entry name" value="HisKA"/>
    <property type="match status" value="1"/>
</dbReference>
<dbReference type="Gene3D" id="3.30.565.10">
    <property type="entry name" value="Histidine kinase-like ATPase, C-terminal domain"/>
    <property type="match status" value="1"/>
</dbReference>
<dbReference type="SUPFAM" id="SSF55785">
    <property type="entry name" value="PYP-like sensor domain (PAS domain)"/>
    <property type="match status" value="1"/>
</dbReference>
<dbReference type="CDD" id="cd00130">
    <property type="entry name" value="PAS"/>
    <property type="match status" value="1"/>
</dbReference>
<comment type="subcellular location">
    <subcellularLocation>
        <location evidence="2">Cell membrane</location>
    </subcellularLocation>
</comment>
<dbReference type="Gene3D" id="3.30.450.20">
    <property type="entry name" value="PAS domain"/>
    <property type="match status" value="1"/>
</dbReference>
<evidence type="ECO:0000256" key="2">
    <source>
        <dbReference type="ARBA" id="ARBA00004236"/>
    </source>
</evidence>
<feature type="domain" description="Histidine kinase" evidence="8">
    <location>
        <begin position="129"/>
        <end position="342"/>
    </location>
</feature>
<evidence type="ECO:0000256" key="6">
    <source>
        <dbReference type="ARBA" id="ARBA00022777"/>
    </source>
</evidence>
<dbReference type="InterPro" id="IPR050736">
    <property type="entry name" value="Sensor_HK_Regulatory"/>
</dbReference>
<sequence>MGHDDFADFPDGLIVAGPDGRVTYVNERVRKLARAHGDEMIGMMLDDALPFDDLNGHTWMASMRPYDGLNTRTAISEQSWYSPRGSEYLITASIQRDRPAGTVQQVVVGIRSARARNQRDRERSDLVATVAHELRSPLTGIKGFTATLLSKWDRFTDEQRQFMLETVDADADRLTRLITELLDAARIDSGRLTLKRGPVRLDELVDRVLRSVSAAGSEPSWESAIAGVEVVWGDGDRIVQVMTNLVENAMRHGHGLRRVEVADLKHDGAPGVRVRLVDQGPGIPAELRQRVFSRFWKAGPGAGSGLGMYIVGGIVTQHGGLVTIDDADGGGAQIDVWLPVNEPDALTD</sequence>
<dbReference type="PANTHER" id="PTHR43711">
    <property type="entry name" value="TWO-COMPONENT HISTIDINE KINASE"/>
    <property type="match status" value="1"/>
</dbReference>
<dbReference type="Pfam" id="PF02518">
    <property type="entry name" value="HATPase_c"/>
    <property type="match status" value="1"/>
</dbReference>
<evidence type="ECO:0000259" key="8">
    <source>
        <dbReference type="PROSITE" id="PS50109"/>
    </source>
</evidence>
<dbReference type="PROSITE" id="PS50109">
    <property type="entry name" value="HIS_KIN"/>
    <property type="match status" value="1"/>
</dbReference>
<gene>
    <name evidence="9" type="ORF">GCM10009710_07260</name>
</gene>
<keyword evidence="4" id="KW-0597">Phosphoprotein</keyword>
<dbReference type="PRINTS" id="PR00344">
    <property type="entry name" value="BCTRLSENSOR"/>
</dbReference>
<dbReference type="InterPro" id="IPR035965">
    <property type="entry name" value="PAS-like_dom_sf"/>
</dbReference>
<comment type="catalytic activity">
    <reaction evidence="1">
        <text>ATP + protein L-histidine = ADP + protein N-phospho-L-histidine.</text>
        <dbReference type="EC" id="2.7.13.3"/>
    </reaction>
</comment>
<dbReference type="SUPFAM" id="SSF55874">
    <property type="entry name" value="ATPase domain of HSP90 chaperone/DNA topoisomerase II/histidine kinase"/>
    <property type="match status" value="1"/>
</dbReference>
<keyword evidence="5" id="KW-0808">Transferase</keyword>
<evidence type="ECO:0000313" key="10">
    <source>
        <dbReference type="Proteomes" id="UP001501057"/>
    </source>
</evidence>
<dbReference type="InterPro" id="IPR005467">
    <property type="entry name" value="His_kinase_dom"/>
</dbReference>
<dbReference type="SMART" id="SM00388">
    <property type="entry name" value="HisKA"/>
    <property type="match status" value="1"/>
</dbReference>
<dbReference type="SMART" id="SM00387">
    <property type="entry name" value="HATPase_c"/>
    <property type="match status" value="1"/>
</dbReference>
<accession>A0ABP4VJM4</accession>
<keyword evidence="6" id="KW-0418">Kinase</keyword>
<dbReference type="Proteomes" id="UP001501057">
    <property type="component" value="Unassembled WGS sequence"/>
</dbReference>
<dbReference type="InterPro" id="IPR003661">
    <property type="entry name" value="HisK_dim/P_dom"/>
</dbReference>
<evidence type="ECO:0000256" key="5">
    <source>
        <dbReference type="ARBA" id="ARBA00022679"/>
    </source>
</evidence>
<comment type="caution">
    <text evidence="9">The sequence shown here is derived from an EMBL/GenBank/DDBJ whole genome shotgun (WGS) entry which is preliminary data.</text>
</comment>
<dbReference type="CDD" id="cd00082">
    <property type="entry name" value="HisKA"/>
    <property type="match status" value="1"/>
</dbReference>
<dbReference type="InterPro" id="IPR013656">
    <property type="entry name" value="PAS_4"/>
</dbReference>
<keyword evidence="7" id="KW-0902">Two-component regulatory system</keyword>
<dbReference type="InterPro" id="IPR003594">
    <property type="entry name" value="HATPase_dom"/>
</dbReference>
<dbReference type="Pfam" id="PF08448">
    <property type="entry name" value="PAS_4"/>
    <property type="match status" value="1"/>
</dbReference>
<dbReference type="Gene3D" id="1.10.287.130">
    <property type="match status" value="1"/>
</dbReference>
<dbReference type="EC" id="2.7.13.3" evidence="3"/>
<evidence type="ECO:0000256" key="7">
    <source>
        <dbReference type="ARBA" id="ARBA00023012"/>
    </source>
</evidence>
<dbReference type="GO" id="GO:0005524">
    <property type="term" value="F:ATP binding"/>
    <property type="evidence" value="ECO:0007669"/>
    <property type="project" value="UniProtKB-KW"/>
</dbReference>
<name>A0ABP4VJM4_9ACTN</name>
<reference evidence="10" key="1">
    <citation type="journal article" date="2019" name="Int. J. Syst. Evol. Microbiol.">
        <title>The Global Catalogue of Microorganisms (GCM) 10K type strain sequencing project: providing services to taxonomists for standard genome sequencing and annotation.</title>
        <authorList>
            <consortium name="The Broad Institute Genomics Platform"/>
            <consortium name="The Broad Institute Genome Sequencing Center for Infectious Disease"/>
            <person name="Wu L."/>
            <person name="Ma J."/>
        </authorList>
    </citation>
    <scope>NUCLEOTIDE SEQUENCE [LARGE SCALE GENOMIC DNA]</scope>
    <source>
        <strain evidence="10">JCM 13518</strain>
    </source>
</reference>
<dbReference type="EMBL" id="BAAAME010000002">
    <property type="protein sequence ID" value="GAA1729197.1"/>
    <property type="molecule type" value="Genomic_DNA"/>
</dbReference>
<dbReference type="RefSeq" id="WP_344197841.1">
    <property type="nucleotide sequence ID" value="NZ_BAAAME010000002.1"/>
</dbReference>
<dbReference type="InterPro" id="IPR036890">
    <property type="entry name" value="HATPase_C_sf"/>
</dbReference>
<dbReference type="InterPro" id="IPR000014">
    <property type="entry name" value="PAS"/>
</dbReference>
<keyword evidence="10" id="KW-1185">Reference proteome</keyword>
<keyword evidence="9" id="KW-0547">Nucleotide-binding</keyword>
<dbReference type="InterPro" id="IPR004358">
    <property type="entry name" value="Sig_transdc_His_kin-like_C"/>
</dbReference>
<dbReference type="InterPro" id="IPR036097">
    <property type="entry name" value="HisK_dim/P_sf"/>
</dbReference>
<evidence type="ECO:0000313" key="9">
    <source>
        <dbReference type="EMBL" id="GAA1729197.1"/>
    </source>
</evidence>
<evidence type="ECO:0000256" key="4">
    <source>
        <dbReference type="ARBA" id="ARBA00022553"/>
    </source>
</evidence>
<protein>
    <recommendedName>
        <fullName evidence="3">histidine kinase</fullName>
        <ecNumber evidence="3">2.7.13.3</ecNumber>
    </recommendedName>
</protein>
<keyword evidence="9" id="KW-0067">ATP-binding</keyword>
<dbReference type="CDD" id="cd00075">
    <property type="entry name" value="HATPase"/>
    <property type="match status" value="1"/>
</dbReference>
<dbReference type="PANTHER" id="PTHR43711:SF1">
    <property type="entry name" value="HISTIDINE KINASE 1"/>
    <property type="match status" value="1"/>
</dbReference>
<proteinExistence type="predicted"/>
<evidence type="ECO:0000256" key="3">
    <source>
        <dbReference type="ARBA" id="ARBA00012438"/>
    </source>
</evidence>
<dbReference type="SUPFAM" id="SSF47384">
    <property type="entry name" value="Homodimeric domain of signal transducing histidine kinase"/>
    <property type="match status" value="1"/>
</dbReference>